<comment type="caution">
    <text evidence="2">The sequence shown here is derived from an EMBL/GenBank/DDBJ whole genome shotgun (WGS) entry which is preliminary data.</text>
</comment>
<dbReference type="GO" id="GO:0005886">
    <property type="term" value="C:plasma membrane"/>
    <property type="evidence" value="ECO:0007669"/>
    <property type="project" value="TreeGrafter"/>
</dbReference>
<dbReference type="EMBL" id="FNBW01000002">
    <property type="protein sequence ID" value="SDF28670.1"/>
    <property type="molecule type" value="Genomic_DNA"/>
</dbReference>
<feature type="domain" description="AsmA" evidence="1">
    <location>
        <begin position="2"/>
        <end position="509"/>
    </location>
</feature>
<accession>A0A8G2BFG5</accession>
<evidence type="ECO:0000313" key="2">
    <source>
        <dbReference type="EMBL" id="SDF28670.1"/>
    </source>
</evidence>
<dbReference type="Proteomes" id="UP000198615">
    <property type="component" value="Unassembled WGS sequence"/>
</dbReference>
<keyword evidence="3" id="KW-1185">Reference proteome</keyword>
<organism evidence="2 3">
    <name type="scientific">Thalassobaculum litoreum DSM 18839</name>
    <dbReference type="NCBI Taxonomy" id="1123362"/>
    <lineage>
        <taxon>Bacteria</taxon>
        <taxon>Pseudomonadati</taxon>
        <taxon>Pseudomonadota</taxon>
        <taxon>Alphaproteobacteria</taxon>
        <taxon>Rhodospirillales</taxon>
        <taxon>Thalassobaculaceae</taxon>
        <taxon>Thalassobaculum</taxon>
    </lineage>
</organism>
<reference evidence="2 3" key="1">
    <citation type="submission" date="2016-10" db="EMBL/GenBank/DDBJ databases">
        <authorList>
            <person name="Varghese N."/>
            <person name="Submissions S."/>
        </authorList>
    </citation>
    <scope>NUCLEOTIDE SEQUENCE [LARGE SCALE GENOMIC DNA]</scope>
    <source>
        <strain evidence="2 3">DSM 18839</strain>
    </source>
</reference>
<evidence type="ECO:0000313" key="3">
    <source>
        <dbReference type="Proteomes" id="UP000198615"/>
    </source>
</evidence>
<dbReference type="PANTHER" id="PTHR30441:SF9">
    <property type="entry name" value="ASMA FAMILY PROTEIN YHJG"/>
    <property type="match status" value="1"/>
</dbReference>
<dbReference type="RefSeq" id="WP_093148448.1">
    <property type="nucleotide sequence ID" value="NZ_FNBW01000002.1"/>
</dbReference>
<dbReference type="AlphaFoldDB" id="A0A8G2BFG5"/>
<dbReference type="Pfam" id="PF05170">
    <property type="entry name" value="AsmA"/>
    <property type="match status" value="1"/>
</dbReference>
<dbReference type="OrthoDB" id="5749006at2"/>
<gene>
    <name evidence="2" type="ORF">SAMN05660686_00898</name>
</gene>
<sequence>MRVLLIILGGLVVVVTAALATGMWWLTTDGGRDWAAGQVSERVGRDIIVEDMRIDWGWRPEVEVTGLRLANADWARADDLIRAERVAFQIHPWPLLRGDIVLDYLTLQAPRIDLERNAEGRANWSIGENPFAGAAAESVSPEDRDDAPRIGRLEIRDGRLAYRDPARGIEVEGTVATGSGEMDAPEPLALKLEGTLQDRPLAIDFTGGSILELRDGDEPYPVELKILAGGTDFAMTGTFADPIALEGADVAIDFSGPNLADLFLLFGVPTPPTPPYSLAGRVTRDGKVWQVTNLDGRIGDSEIAGSATLDYRPERPMLTADLVSQKLDFDDLGPLVGATPAYGEGETASPDQERIGRRLVEEGKLFPDIPIAVERLRLMDMNVTFDAPNVLSRTELAITSLQATVTLDNGRAVANPFRMGVADGVLSGELVLNARDEVPSADADVTFQDLALAAFFEDSKYFETMGGTLSGALYIIGSGRSLADIMATADGDGVIEVSKGAFSGLLIEAASVDLVETLILFVGDDARVPIRCGAGRAVVRDGVAQFDRVVVDTADSVLYARGGVNLLDQTVDLYITADAKDFSLIDLEAPVRVRGPLGSPETSIEPDKPDLPFFEMGEAQDVDCGALRQQVMQGE</sequence>
<evidence type="ECO:0000259" key="1">
    <source>
        <dbReference type="Pfam" id="PF05170"/>
    </source>
</evidence>
<dbReference type="GO" id="GO:0090313">
    <property type="term" value="P:regulation of protein targeting to membrane"/>
    <property type="evidence" value="ECO:0007669"/>
    <property type="project" value="TreeGrafter"/>
</dbReference>
<dbReference type="InterPro" id="IPR052894">
    <property type="entry name" value="AsmA-related"/>
</dbReference>
<dbReference type="PANTHER" id="PTHR30441">
    <property type="entry name" value="DUF748 DOMAIN-CONTAINING PROTEIN"/>
    <property type="match status" value="1"/>
</dbReference>
<dbReference type="InterPro" id="IPR007844">
    <property type="entry name" value="AsmA"/>
</dbReference>
<name>A0A8G2BFG5_9PROT</name>
<protein>
    <recommendedName>
        <fullName evidence="1">AsmA domain-containing protein</fullName>
    </recommendedName>
</protein>
<proteinExistence type="predicted"/>